<evidence type="ECO:0000313" key="1">
    <source>
        <dbReference type="EMBL" id="GIE39734.1"/>
    </source>
</evidence>
<keyword evidence="2" id="KW-1185">Reference proteome</keyword>
<organism evidence="1 2">
    <name type="scientific">Actinoplanes lobatus</name>
    <dbReference type="NCBI Taxonomy" id="113568"/>
    <lineage>
        <taxon>Bacteria</taxon>
        <taxon>Bacillati</taxon>
        <taxon>Actinomycetota</taxon>
        <taxon>Actinomycetes</taxon>
        <taxon>Micromonosporales</taxon>
        <taxon>Micromonosporaceae</taxon>
        <taxon>Actinoplanes</taxon>
    </lineage>
</organism>
<accession>A0ABQ4AGY5</accession>
<reference evidence="1 2" key="1">
    <citation type="submission" date="2021-01" db="EMBL/GenBank/DDBJ databases">
        <title>Whole genome shotgun sequence of Actinoplanes lobatus NBRC 12513.</title>
        <authorList>
            <person name="Komaki H."/>
            <person name="Tamura T."/>
        </authorList>
    </citation>
    <scope>NUCLEOTIDE SEQUENCE [LARGE SCALE GENOMIC DNA]</scope>
    <source>
        <strain evidence="1 2">NBRC 12513</strain>
    </source>
</reference>
<protein>
    <submittedName>
        <fullName evidence="1">Uncharacterized protein</fullName>
    </submittedName>
</protein>
<dbReference type="Proteomes" id="UP000631312">
    <property type="component" value="Unassembled WGS sequence"/>
</dbReference>
<sequence length="88" mass="9585">MCGQAGDTGQAGELLQDGAFVLDPVGRPCTGGVFVDHAGPVGWNTAGDLRPVTQVEQFLTLVTDNHTVNVIFFRFHSQPISWTPVFRW</sequence>
<proteinExistence type="predicted"/>
<name>A0ABQ4AGY5_9ACTN</name>
<evidence type="ECO:0000313" key="2">
    <source>
        <dbReference type="Proteomes" id="UP000631312"/>
    </source>
</evidence>
<comment type="caution">
    <text evidence="1">The sequence shown here is derived from an EMBL/GenBank/DDBJ whole genome shotgun (WGS) entry which is preliminary data.</text>
</comment>
<gene>
    <name evidence="1" type="ORF">Alo02nite_26320</name>
</gene>
<dbReference type="EMBL" id="BOMP01000035">
    <property type="protein sequence ID" value="GIE39734.1"/>
    <property type="molecule type" value="Genomic_DNA"/>
</dbReference>